<keyword evidence="7" id="KW-0106">Calcium</keyword>
<evidence type="ECO:0000256" key="9">
    <source>
        <dbReference type="ARBA" id="ARBA00023180"/>
    </source>
</evidence>
<evidence type="ECO:0000256" key="3">
    <source>
        <dbReference type="ARBA" id="ARBA00022525"/>
    </source>
</evidence>
<feature type="compositionally biased region" description="Low complexity" evidence="10">
    <location>
        <begin position="241"/>
        <end position="255"/>
    </location>
</feature>
<feature type="region of interest" description="Disordered" evidence="10">
    <location>
        <begin position="354"/>
        <end position="391"/>
    </location>
</feature>
<evidence type="ECO:0000259" key="13">
    <source>
        <dbReference type="PROSITE" id="PS51465"/>
    </source>
</evidence>
<feature type="compositionally biased region" description="Acidic residues" evidence="10">
    <location>
        <begin position="91"/>
        <end position="101"/>
    </location>
</feature>
<organism evidence="14 15">
    <name type="scientific">Apodemus speciosus</name>
    <name type="common">Large Japanese field mouse</name>
    <dbReference type="NCBI Taxonomy" id="105296"/>
    <lineage>
        <taxon>Eukaryota</taxon>
        <taxon>Metazoa</taxon>
        <taxon>Chordata</taxon>
        <taxon>Craniata</taxon>
        <taxon>Vertebrata</taxon>
        <taxon>Euteleostomi</taxon>
        <taxon>Mammalia</taxon>
        <taxon>Eutheria</taxon>
        <taxon>Euarchontoglires</taxon>
        <taxon>Glires</taxon>
        <taxon>Rodentia</taxon>
        <taxon>Myomorpha</taxon>
        <taxon>Muroidea</taxon>
        <taxon>Muridae</taxon>
        <taxon>Murinae</taxon>
        <taxon>Apodemus</taxon>
    </lineage>
</organism>
<dbReference type="PROSITE" id="PS50222">
    <property type="entry name" value="EF_HAND_2"/>
    <property type="match status" value="1"/>
</dbReference>
<dbReference type="EMBL" id="BAAFST010000005">
    <property type="protein sequence ID" value="GAB1289911.1"/>
    <property type="molecule type" value="Genomic_DNA"/>
</dbReference>
<feature type="compositionally biased region" description="Basic and acidic residues" evidence="10">
    <location>
        <begin position="360"/>
        <end position="391"/>
    </location>
</feature>
<dbReference type="PANTHER" id="PTHR13866:SF16">
    <property type="entry name" value="SPARC-LIKE PROTEIN 1"/>
    <property type="match status" value="1"/>
</dbReference>
<dbReference type="PROSITE" id="PS51465">
    <property type="entry name" value="KAZAL_2"/>
    <property type="match status" value="1"/>
</dbReference>
<comment type="subcellular location">
    <subcellularLocation>
        <location evidence="1">Secreted</location>
        <location evidence="1">Extracellular space</location>
        <location evidence="1">Extracellular matrix</location>
    </subcellularLocation>
</comment>
<feature type="compositionally biased region" description="Basic and acidic residues" evidence="10">
    <location>
        <begin position="161"/>
        <end position="173"/>
    </location>
</feature>
<evidence type="ECO:0000256" key="2">
    <source>
        <dbReference type="ARBA" id="ARBA00006404"/>
    </source>
</evidence>
<feature type="compositionally biased region" description="Basic and acidic residues" evidence="10">
    <location>
        <begin position="54"/>
        <end position="64"/>
    </location>
</feature>
<evidence type="ECO:0000256" key="11">
    <source>
        <dbReference type="SAM" id="SignalP"/>
    </source>
</evidence>
<dbReference type="InterPro" id="IPR011992">
    <property type="entry name" value="EF-hand-dom_pair"/>
</dbReference>
<proteinExistence type="inferred from homology"/>
<feature type="domain" description="EF-hand" evidence="12">
    <location>
        <begin position="642"/>
        <end position="677"/>
    </location>
</feature>
<feature type="compositionally biased region" description="Basic and acidic residues" evidence="10">
    <location>
        <begin position="256"/>
        <end position="271"/>
    </location>
</feature>
<dbReference type="SUPFAM" id="SSF100895">
    <property type="entry name" value="Kazal-type serine protease inhibitors"/>
    <property type="match status" value="1"/>
</dbReference>
<evidence type="ECO:0000313" key="14">
    <source>
        <dbReference type="EMBL" id="GAB1289911.1"/>
    </source>
</evidence>
<dbReference type="InterPro" id="IPR001999">
    <property type="entry name" value="Osteonectin_CS"/>
</dbReference>
<keyword evidence="5" id="KW-0479">Metal-binding</keyword>
<feature type="compositionally biased region" description="Acidic residues" evidence="10">
    <location>
        <begin position="174"/>
        <end position="190"/>
    </location>
</feature>
<dbReference type="SUPFAM" id="SSF47473">
    <property type="entry name" value="EF-hand"/>
    <property type="match status" value="2"/>
</dbReference>
<feature type="compositionally biased region" description="Polar residues" evidence="10">
    <location>
        <begin position="226"/>
        <end position="240"/>
    </location>
</feature>
<keyword evidence="8" id="KW-1015">Disulfide bond</keyword>
<dbReference type="Gene3D" id="3.30.60.30">
    <property type="match status" value="1"/>
</dbReference>
<name>A0ABQ0ES87_APOSI</name>
<dbReference type="SMART" id="SM00280">
    <property type="entry name" value="KAZAL"/>
    <property type="match status" value="1"/>
</dbReference>
<protein>
    <submittedName>
        <fullName evidence="14">SPARC-like protein 1</fullName>
    </submittedName>
</protein>
<dbReference type="PROSITE" id="PS00613">
    <property type="entry name" value="OSTEONECTIN_2"/>
    <property type="match status" value="1"/>
</dbReference>
<dbReference type="InterPro" id="IPR018247">
    <property type="entry name" value="EF_Hand_1_Ca_BS"/>
</dbReference>
<dbReference type="InterPro" id="IPR015369">
    <property type="entry name" value="Follistatin/Osteonectin_EGF"/>
</dbReference>
<dbReference type="SMART" id="SM00274">
    <property type="entry name" value="FOLN"/>
    <property type="match status" value="1"/>
</dbReference>
<evidence type="ECO:0000256" key="1">
    <source>
        <dbReference type="ARBA" id="ARBA00004498"/>
    </source>
</evidence>
<evidence type="ECO:0000256" key="5">
    <source>
        <dbReference type="ARBA" id="ARBA00022723"/>
    </source>
</evidence>
<reference evidence="14 15" key="1">
    <citation type="submission" date="2024-08" db="EMBL/GenBank/DDBJ databases">
        <title>The draft genome of Apodemus speciosus.</title>
        <authorList>
            <person name="Nabeshima K."/>
            <person name="Suzuki S."/>
            <person name="Onuma M."/>
        </authorList>
    </citation>
    <scope>NUCLEOTIDE SEQUENCE [LARGE SCALE GENOMIC DNA]</scope>
    <source>
        <strain evidence="14">IB14-021</strain>
    </source>
</reference>
<dbReference type="InterPro" id="IPR019577">
    <property type="entry name" value="SPARC/Testican_Ca-bd-dom"/>
</dbReference>
<feature type="region of interest" description="Disordered" evidence="10">
    <location>
        <begin position="51"/>
        <end position="330"/>
    </location>
</feature>
<dbReference type="PIRSF" id="PIRSF002574">
    <property type="entry name" value="SPARC-like_p1"/>
    <property type="match status" value="1"/>
</dbReference>
<dbReference type="Pfam" id="PF09289">
    <property type="entry name" value="FOLN"/>
    <property type="match status" value="1"/>
</dbReference>
<dbReference type="InterPro" id="IPR016359">
    <property type="entry name" value="SPARC-like_p1"/>
</dbReference>
<keyword evidence="3" id="KW-0964">Secreted</keyword>
<keyword evidence="4" id="KW-0272">Extracellular matrix</keyword>
<evidence type="ECO:0000259" key="12">
    <source>
        <dbReference type="PROSITE" id="PS50222"/>
    </source>
</evidence>
<dbReference type="InterPro" id="IPR003645">
    <property type="entry name" value="Fol_N"/>
</dbReference>
<sequence>MKTVLLLLCALGTAAAVPTGTRFLSDHSKPTTATLVTPEDATVPLVRVEATADIENHPNDKAEKPSALNSEEETHEQPTEQDKTYSFEVDLKDEEDGDGDLSVDPTQGTLDLQEGTGEPQQKSLLENAEFPATVSTSFVDSNQRANNTKGEESQEQPVSDSHQEPKESSRQTQDEDEEDEEEEEEEEPEDIGAPSDNQEEGKELPEEQPASNQQGNKDQSDDTLEESSQPTPTQISKTQKNQSEQGNQGQEGDSNSEGKDKAANSKEHIPHTEWQGQEGTASLEATDNQKDTDEKAVSTEPTAAAMVPRNHGAGDNPDGDGSKHGASDDYFIPSQEFLEAERMHSLSYYLKYSEEATGESENRSEAGDNHRAKEAESSPKAEPSDEGDARAHSADSCMNFQCKRGHTCKTDPQGKPHCVCQDPETCPPAKILDQACGTDNQTYASSCHLFATKCRLEGTKKGHQLQLDYFGACKSIPACTDFEVTQFPLRMRDWLKNILMQLYEPNPKHNGYLNEKQRSKVKKIYLDEKRLLAGDHPIELLLRDFKKNYHMYVYPVHWQFNELDQHPADKMPSVLTLELNPQGNLSAQLGSSTTSRTNQAGPEVRDSSLKHIFRVHIQRLGLENSQILTHSELAPLRASLVPMEHCITRFFEECDPNKDKHITLKEWGHCFGIKEEDIDENLLF</sequence>
<evidence type="ECO:0000313" key="15">
    <source>
        <dbReference type="Proteomes" id="UP001623349"/>
    </source>
</evidence>
<evidence type="ECO:0000256" key="6">
    <source>
        <dbReference type="ARBA" id="ARBA00022729"/>
    </source>
</evidence>
<feature type="compositionally biased region" description="Polar residues" evidence="10">
    <location>
        <begin position="133"/>
        <end position="148"/>
    </location>
</feature>
<comment type="caution">
    <text evidence="14">The sequence shown here is derived from an EMBL/GenBank/DDBJ whole genome shotgun (WGS) entry which is preliminary data.</text>
</comment>
<dbReference type="Proteomes" id="UP001623349">
    <property type="component" value="Unassembled WGS sequence"/>
</dbReference>
<dbReference type="PROSITE" id="PS00018">
    <property type="entry name" value="EF_HAND_1"/>
    <property type="match status" value="1"/>
</dbReference>
<dbReference type="Pfam" id="PF00050">
    <property type="entry name" value="Kazal_1"/>
    <property type="match status" value="1"/>
</dbReference>
<accession>A0ABQ0ES87</accession>
<dbReference type="PANTHER" id="PTHR13866">
    <property type="entry name" value="SPARC OSTEONECTIN"/>
    <property type="match status" value="1"/>
</dbReference>
<evidence type="ECO:0000256" key="7">
    <source>
        <dbReference type="ARBA" id="ARBA00022837"/>
    </source>
</evidence>
<dbReference type="InterPro" id="IPR036058">
    <property type="entry name" value="Kazal_dom_sf"/>
</dbReference>
<keyword evidence="15" id="KW-1185">Reference proteome</keyword>
<feature type="compositionally biased region" description="Basic and acidic residues" evidence="10">
    <location>
        <begin position="75"/>
        <end position="85"/>
    </location>
</feature>
<keyword evidence="6 11" id="KW-0732">Signal</keyword>
<dbReference type="Pfam" id="PF10591">
    <property type="entry name" value="SPARC_Ca_bdg"/>
    <property type="match status" value="2"/>
</dbReference>
<dbReference type="PROSITE" id="PS00612">
    <property type="entry name" value="OSTEONECTIN_1"/>
    <property type="match status" value="1"/>
</dbReference>
<feature type="compositionally biased region" description="Basic and acidic residues" evidence="10">
    <location>
        <begin position="287"/>
        <end position="297"/>
    </location>
</feature>
<feature type="chain" id="PRO_5046728751" evidence="11">
    <location>
        <begin position="17"/>
        <end position="684"/>
    </location>
</feature>
<comment type="similarity">
    <text evidence="2">Belongs to the SPARC family.</text>
</comment>
<evidence type="ECO:0000256" key="10">
    <source>
        <dbReference type="SAM" id="MobiDB-lite"/>
    </source>
</evidence>
<dbReference type="InterPro" id="IPR002350">
    <property type="entry name" value="Kazal_dom"/>
</dbReference>
<gene>
    <name evidence="14" type="ORF">APTSU1_000514100</name>
</gene>
<evidence type="ECO:0000256" key="4">
    <source>
        <dbReference type="ARBA" id="ARBA00022530"/>
    </source>
</evidence>
<evidence type="ECO:0000256" key="8">
    <source>
        <dbReference type="ARBA" id="ARBA00023157"/>
    </source>
</evidence>
<dbReference type="InterPro" id="IPR002048">
    <property type="entry name" value="EF_hand_dom"/>
</dbReference>
<dbReference type="Gene3D" id="1.10.238.10">
    <property type="entry name" value="EF-hand"/>
    <property type="match status" value="2"/>
</dbReference>
<keyword evidence="9" id="KW-0325">Glycoprotein</keyword>
<feature type="compositionally biased region" description="Polar residues" evidence="10">
    <location>
        <begin position="274"/>
        <end position="286"/>
    </location>
</feature>
<feature type="signal peptide" evidence="11">
    <location>
        <begin position="1"/>
        <end position="16"/>
    </location>
</feature>
<feature type="domain" description="Kazal-like" evidence="13">
    <location>
        <begin position="419"/>
        <end position="475"/>
    </location>
</feature>